<feature type="region of interest" description="Disordered" evidence="1">
    <location>
        <begin position="114"/>
        <end position="135"/>
    </location>
</feature>
<comment type="caution">
    <text evidence="2">The sequence shown here is derived from an EMBL/GenBank/DDBJ whole genome shotgun (WGS) entry which is preliminary data.</text>
</comment>
<accession>A0A4Z2GFV7</accession>
<dbReference type="AlphaFoldDB" id="A0A4Z2GFV7"/>
<feature type="compositionally biased region" description="Low complexity" evidence="1">
    <location>
        <begin position="114"/>
        <end position="123"/>
    </location>
</feature>
<gene>
    <name evidence="2" type="ORF">EYF80_037600</name>
</gene>
<protein>
    <submittedName>
        <fullName evidence="2">Uncharacterized protein</fullName>
    </submittedName>
</protein>
<feature type="region of interest" description="Disordered" evidence="1">
    <location>
        <begin position="1"/>
        <end position="102"/>
    </location>
</feature>
<evidence type="ECO:0000256" key="1">
    <source>
        <dbReference type="SAM" id="MobiDB-lite"/>
    </source>
</evidence>
<organism evidence="2 3">
    <name type="scientific">Liparis tanakae</name>
    <name type="common">Tanaka's snailfish</name>
    <dbReference type="NCBI Taxonomy" id="230148"/>
    <lineage>
        <taxon>Eukaryota</taxon>
        <taxon>Metazoa</taxon>
        <taxon>Chordata</taxon>
        <taxon>Craniata</taxon>
        <taxon>Vertebrata</taxon>
        <taxon>Euteleostomi</taxon>
        <taxon>Actinopterygii</taxon>
        <taxon>Neopterygii</taxon>
        <taxon>Teleostei</taxon>
        <taxon>Neoteleostei</taxon>
        <taxon>Acanthomorphata</taxon>
        <taxon>Eupercaria</taxon>
        <taxon>Perciformes</taxon>
        <taxon>Cottioidei</taxon>
        <taxon>Cottales</taxon>
        <taxon>Liparidae</taxon>
        <taxon>Liparis</taxon>
    </lineage>
</organism>
<dbReference type="EMBL" id="SRLO01000556">
    <property type="protein sequence ID" value="TNN52170.1"/>
    <property type="molecule type" value="Genomic_DNA"/>
</dbReference>
<dbReference type="Proteomes" id="UP000314294">
    <property type="component" value="Unassembled WGS sequence"/>
</dbReference>
<proteinExistence type="predicted"/>
<reference evidence="2 3" key="1">
    <citation type="submission" date="2019-03" db="EMBL/GenBank/DDBJ databases">
        <title>First draft genome of Liparis tanakae, snailfish: a comprehensive survey of snailfish specific genes.</title>
        <authorList>
            <person name="Kim W."/>
            <person name="Song I."/>
            <person name="Jeong J.-H."/>
            <person name="Kim D."/>
            <person name="Kim S."/>
            <person name="Ryu S."/>
            <person name="Song J.Y."/>
            <person name="Lee S.K."/>
        </authorList>
    </citation>
    <scope>NUCLEOTIDE SEQUENCE [LARGE SCALE GENOMIC DNA]</scope>
    <source>
        <tissue evidence="2">Muscle</tissue>
    </source>
</reference>
<evidence type="ECO:0000313" key="2">
    <source>
        <dbReference type="EMBL" id="TNN52170.1"/>
    </source>
</evidence>
<sequence>MRLRSFVKQVTRSTRAGRLLGGPELACTEEPQFTAEPRGGGGGGERRRRSGREEEEEERGGGEAVCFSAVTSHSGGALSARVSQKDEDDAEGDERRPPGATYNDALDLVLDTCPAQQAPSSPSGSLCVRLQEDEA</sequence>
<keyword evidence="3" id="KW-1185">Reference proteome</keyword>
<evidence type="ECO:0000313" key="3">
    <source>
        <dbReference type="Proteomes" id="UP000314294"/>
    </source>
</evidence>
<name>A0A4Z2GFV7_9TELE</name>